<reference evidence="4 5" key="1">
    <citation type="submission" date="2022-05" db="EMBL/GenBank/DDBJ databases">
        <authorList>
            <consortium name="Genoscope - CEA"/>
            <person name="William W."/>
        </authorList>
    </citation>
    <scope>NUCLEOTIDE SEQUENCE [LARGE SCALE GENOMIC DNA]</scope>
</reference>
<dbReference type="SMART" id="SM00060">
    <property type="entry name" value="FN3"/>
    <property type="match status" value="2"/>
</dbReference>
<keyword evidence="5" id="KW-1185">Reference proteome</keyword>
<keyword evidence="2" id="KW-0472">Membrane</keyword>
<dbReference type="PROSITE" id="PS50853">
    <property type="entry name" value="FN3"/>
    <property type="match status" value="2"/>
</dbReference>
<protein>
    <recommendedName>
        <fullName evidence="3">Fibronectin type-III domain-containing protein</fullName>
    </recommendedName>
</protein>
<dbReference type="InterPro" id="IPR036116">
    <property type="entry name" value="FN3_sf"/>
</dbReference>
<name>A0ABN8R6P2_9CNID</name>
<evidence type="ECO:0000256" key="2">
    <source>
        <dbReference type="SAM" id="Phobius"/>
    </source>
</evidence>
<evidence type="ECO:0000313" key="5">
    <source>
        <dbReference type="Proteomes" id="UP001159405"/>
    </source>
</evidence>
<dbReference type="Pfam" id="PF00041">
    <property type="entry name" value="fn3"/>
    <property type="match status" value="1"/>
</dbReference>
<keyword evidence="2" id="KW-1133">Transmembrane helix</keyword>
<keyword evidence="1" id="KW-0677">Repeat</keyword>
<accession>A0ABN8R6P2</accession>
<feature type="domain" description="Fibronectin type-III" evidence="3">
    <location>
        <begin position="89"/>
        <end position="182"/>
    </location>
</feature>
<dbReference type="SUPFAM" id="SSF49265">
    <property type="entry name" value="Fibronectin type III"/>
    <property type="match status" value="2"/>
</dbReference>
<dbReference type="InterPro" id="IPR003961">
    <property type="entry name" value="FN3_dom"/>
</dbReference>
<dbReference type="CDD" id="cd00063">
    <property type="entry name" value="FN3"/>
    <property type="match status" value="2"/>
</dbReference>
<feature type="transmembrane region" description="Helical" evidence="2">
    <location>
        <begin position="341"/>
        <end position="360"/>
    </location>
</feature>
<dbReference type="InterPro" id="IPR050964">
    <property type="entry name" value="Striated_Muscle_Regulatory"/>
</dbReference>
<keyword evidence="2" id="KW-0812">Transmembrane</keyword>
<evidence type="ECO:0000259" key="3">
    <source>
        <dbReference type="PROSITE" id="PS50853"/>
    </source>
</evidence>
<proteinExistence type="predicted"/>
<sequence>MLSISVHWNKSRDNGESDILDHRIRLLDAENKVQQVHQGKRNNYFSSRKLRRNRTDVIVLQSRNVIGYGKEKNVTVSTLEGALIFSFYPPIILGVTAVPSLLAVNISWNSTNNNTGIEILDYKLVIIDTKTQRRREIFGITVSNHYVTSLRHNTTYLVMVQARNEIGYGKSVSRNVTTLKAGPPEAPLITNITVNGIRCILQWKKPYNGESPIQMYSVSVWILLSANNGSNYKNRLGSWNTNGTNFTLDVEWNHNYTTSVSAWNKHGQSVSSAERQFKTEPRTTPRNTEVFSTTPSVIDEDTSSTVEVASQWTKHRTVFKVTKDRSGAKEEVKTNTFTNLAPLWIVILAFAVPAVVFMLWKGTQKIMQRCRRPPCQRRRQFHNRDNESSATVILDEMQART</sequence>
<evidence type="ECO:0000256" key="1">
    <source>
        <dbReference type="ARBA" id="ARBA00022737"/>
    </source>
</evidence>
<dbReference type="Gene3D" id="2.60.40.10">
    <property type="entry name" value="Immunoglobulins"/>
    <property type="match status" value="2"/>
</dbReference>
<organism evidence="4 5">
    <name type="scientific">Porites lobata</name>
    <dbReference type="NCBI Taxonomy" id="104759"/>
    <lineage>
        <taxon>Eukaryota</taxon>
        <taxon>Metazoa</taxon>
        <taxon>Cnidaria</taxon>
        <taxon>Anthozoa</taxon>
        <taxon>Hexacorallia</taxon>
        <taxon>Scleractinia</taxon>
        <taxon>Fungiina</taxon>
        <taxon>Poritidae</taxon>
        <taxon>Porites</taxon>
    </lineage>
</organism>
<dbReference type="PANTHER" id="PTHR13817:SF73">
    <property type="entry name" value="FIBRONECTIN TYPE-III DOMAIN-CONTAINING PROTEIN"/>
    <property type="match status" value="1"/>
</dbReference>
<dbReference type="Proteomes" id="UP001159405">
    <property type="component" value="Unassembled WGS sequence"/>
</dbReference>
<gene>
    <name evidence="4" type="ORF">PLOB_00015618</name>
</gene>
<dbReference type="InterPro" id="IPR013783">
    <property type="entry name" value="Ig-like_fold"/>
</dbReference>
<feature type="domain" description="Fibronectin type-III" evidence="3">
    <location>
        <begin position="183"/>
        <end position="282"/>
    </location>
</feature>
<feature type="non-terminal residue" evidence="4">
    <location>
        <position position="401"/>
    </location>
</feature>
<comment type="caution">
    <text evidence="4">The sequence shown here is derived from an EMBL/GenBank/DDBJ whole genome shotgun (WGS) entry which is preliminary data.</text>
</comment>
<dbReference type="PANTHER" id="PTHR13817">
    <property type="entry name" value="TITIN"/>
    <property type="match status" value="1"/>
</dbReference>
<dbReference type="EMBL" id="CALNXK010000196">
    <property type="protein sequence ID" value="CAH3175068.1"/>
    <property type="molecule type" value="Genomic_DNA"/>
</dbReference>
<evidence type="ECO:0000313" key="4">
    <source>
        <dbReference type="EMBL" id="CAH3175068.1"/>
    </source>
</evidence>